<organism evidence="2 3">
    <name type="scientific">Trichlorobacter ammonificans</name>
    <dbReference type="NCBI Taxonomy" id="2916410"/>
    <lineage>
        <taxon>Bacteria</taxon>
        <taxon>Pseudomonadati</taxon>
        <taxon>Thermodesulfobacteriota</taxon>
        <taxon>Desulfuromonadia</taxon>
        <taxon>Geobacterales</taxon>
        <taxon>Geobacteraceae</taxon>
        <taxon>Trichlorobacter</taxon>
    </lineage>
</organism>
<dbReference type="RefSeq" id="WP_305733347.1">
    <property type="nucleotide sequence ID" value="NZ_OW150024.1"/>
</dbReference>
<keyword evidence="3" id="KW-1185">Reference proteome</keyword>
<evidence type="ECO:0000313" key="3">
    <source>
        <dbReference type="Proteomes" id="UP001295463"/>
    </source>
</evidence>
<dbReference type="Proteomes" id="UP001295463">
    <property type="component" value="Chromosome"/>
</dbReference>
<dbReference type="InterPro" id="IPR055259">
    <property type="entry name" value="YkvP/CgeB_Glyco_trans-like"/>
</dbReference>
<reference evidence="2 3" key="1">
    <citation type="submission" date="2022-03" db="EMBL/GenBank/DDBJ databases">
        <authorList>
            <person name="Koch H."/>
        </authorList>
    </citation>
    <scope>NUCLEOTIDE SEQUENCE [LARGE SCALE GENOMIC DNA]</scope>
    <source>
        <strain evidence="2 3">G1</strain>
    </source>
</reference>
<proteinExistence type="predicted"/>
<evidence type="ECO:0000313" key="2">
    <source>
        <dbReference type="EMBL" id="CAH2032606.1"/>
    </source>
</evidence>
<protein>
    <recommendedName>
        <fullName evidence="1">Spore protein YkvP/CgeB glycosyl transferase-like domain-containing protein</fullName>
    </recommendedName>
</protein>
<dbReference type="SUPFAM" id="SSF53756">
    <property type="entry name" value="UDP-Glycosyltransferase/glycogen phosphorylase"/>
    <property type="match status" value="1"/>
</dbReference>
<evidence type="ECO:0000259" key="1">
    <source>
        <dbReference type="Pfam" id="PF13524"/>
    </source>
</evidence>
<dbReference type="Pfam" id="PF13524">
    <property type="entry name" value="Glyco_trans_1_2"/>
    <property type="match status" value="1"/>
</dbReference>
<dbReference type="Gene3D" id="3.40.50.2000">
    <property type="entry name" value="Glycogen Phosphorylase B"/>
    <property type="match status" value="1"/>
</dbReference>
<feature type="domain" description="Spore protein YkvP/CgeB glycosyl transferase-like" evidence="1">
    <location>
        <begin position="169"/>
        <end position="276"/>
    </location>
</feature>
<sequence length="442" mass="48949">MHLPKIAILGGHYLKNLCLPEGVWSCNLPLSIDSGADNSVQKLLRDQCPFQPDLLLFADQGCLPMLTGFDDLEVPCAAYLIDTHLHYCWHRHFAGMFDQVFAAQRNAAASLEPHALSCRWLPLFSRHGNLREQLPKEHDIVFVGTVDSRRNPERVGFLDAFARVMPLAVRSGDYRRPYNTARIILNQSVRNDLNFRVFEALASGGFLLTDDVGNGLELLFEPGRHLVTYAKGDVADATEKARYYLKHPEERECIAATGHARVVAEHTLAIRSQQLVALLTAHADTACPHPQRRGLKKLAAGRSYLAIALLMADLEKLVGSGSYGQRVGWYRWLAGEALEHHSTMETAGEEIMPDLALLAHLRGEAARAAAYARIALLNDPCNPELLLLAARISASRGDAAAASRLYATAVQVINDLRGRSSDQLLLEHLLEALQFCRRQLSS</sequence>
<dbReference type="EMBL" id="OW150024">
    <property type="protein sequence ID" value="CAH2032606.1"/>
    <property type="molecule type" value="Genomic_DNA"/>
</dbReference>
<accession>A0ABM9DBK2</accession>
<gene>
    <name evidence="2" type="ORF">GEAMG1_2770</name>
</gene>
<name>A0ABM9DBK2_9BACT</name>